<sequence length="73" mass="7456">MKKRNRGVRIVLAALLFSAAMGFGAFQVIAGNGAAPAQSESCNSFACRSECPEFGGELGPGGPGRPLVCYCCG</sequence>
<proteinExistence type="predicted"/>
<dbReference type="KEGG" id="lab:LA76x_3630"/>
<dbReference type="eggNOG" id="ENOG5031J8Z">
    <property type="taxonomic scope" value="Bacteria"/>
</dbReference>
<keyword evidence="3" id="KW-1185">Reference proteome</keyword>
<reference evidence="2 3" key="1">
    <citation type="journal article" date="2015" name="BMC Genomics">
        <title>Comparative genomics and metabolic profiling of the genus Lysobacter.</title>
        <authorList>
            <person name="de Bruijn I."/>
            <person name="Cheng X."/>
            <person name="de Jager V."/>
            <person name="Exposito R.G."/>
            <person name="Watrous J."/>
            <person name="Patel N."/>
            <person name="Postma J."/>
            <person name="Dorrestein P.C."/>
            <person name="Kobayashi D."/>
            <person name="Raaijmakers J.M."/>
        </authorList>
    </citation>
    <scope>NUCLEOTIDE SEQUENCE [LARGE SCALE GENOMIC DNA]</scope>
    <source>
        <strain evidence="2 3">76</strain>
    </source>
</reference>
<feature type="signal peptide" evidence="1">
    <location>
        <begin position="1"/>
        <end position="30"/>
    </location>
</feature>
<protein>
    <submittedName>
        <fullName evidence="2">Putative secreted protein</fullName>
    </submittedName>
</protein>
<accession>A0A0S2FDY5</accession>
<gene>
    <name evidence="2" type="ORF">LA76x_3630</name>
</gene>
<evidence type="ECO:0000313" key="3">
    <source>
        <dbReference type="Proteomes" id="UP000060787"/>
    </source>
</evidence>
<dbReference type="OrthoDB" id="6026525at2"/>
<dbReference type="AlphaFoldDB" id="A0A0S2FDY5"/>
<dbReference type="EMBL" id="CP011129">
    <property type="protein sequence ID" value="ALN81752.1"/>
    <property type="molecule type" value="Genomic_DNA"/>
</dbReference>
<dbReference type="KEGG" id="laq:GLA29479_785"/>
<feature type="chain" id="PRO_5009798147" evidence="1">
    <location>
        <begin position="31"/>
        <end position="73"/>
    </location>
</feature>
<dbReference type="RefSeq" id="WP_057918703.1">
    <property type="nucleotide sequence ID" value="NZ_CP011129.1"/>
</dbReference>
<evidence type="ECO:0000313" key="2">
    <source>
        <dbReference type="EMBL" id="ALN81752.1"/>
    </source>
</evidence>
<evidence type="ECO:0000256" key="1">
    <source>
        <dbReference type="SAM" id="SignalP"/>
    </source>
</evidence>
<keyword evidence="1" id="KW-0732">Signal</keyword>
<dbReference type="Proteomes" id="UP000060787">
    <property type="component" value="Chromosome"/>
</dbReference>
<dbReference type="PATRIC" id="fig|84531.7.peg.779"/>
<organism evidence="2 3">
    <name type="scientific">Lysobacter antibioticus</name>
    <dbReference type="NCBI Taxonomy" id="84531"/>
    <lineage>
        <taxon>Bacteria</taxon>
        <taxon>Pseudomonadati</taxon>
        <taxon>Pseudomonadota</taxon>
        <taxon>Gammaproteobacteria</taxon>
        <taxon>Lysobacterales</taxon>
        <taxon>Lysobacteraceae</taxon>
        <taxon>Lysobacter</taxon>
    </lineage>
</organism>
<name>A0A0S2FDY5_LYSAN</name>